<keyword evidence="2" id="KW-1185">Reference proteome</keyword>
<organism evidence="1 2">
    <name type="scientific">Pandoraea communis</name>
    <dbReference type="NCBI Taxonomy" id="2508297"/>
    <lineage>
        <taxon>Bacteria</taxon>
        <taxon>Pseudomonadati</taxon>
        <taxon>Pseudomonadota</taxon>
        <taxon>Betaproteobacteria</taxon>
        <taxon>Burkholderiales</taxon>
        <taxon>Burkholderiaceae</taxon>
        <taxon>Pandoraea</taxon>
    </lineage>
</organism>
<accession>A0A5E4XKP8</accession>
<reference evidence="1 2" key="1">
    <citation type="submission" date="2019-08" db="EMBL/GenBank/DDBJ databases">
        <authorList>
            <person name="Peeters C."/>
        </authorList>
    </citation>
    <scope>NUCLEOTIDE SEQUENCE [LARGE SCALE GENOMIC DNA]</scope>
    <source>
        <strain evidence="1 2">LMG 31111</strain>
    </source>
</reference>
<dbReference type="AlphaFoldDB" id="A0A5E4XKP8"/>
<name>A0A5E4XKP8_9BURK</name>
<dbReference type="EMBL" id="CABPSE010000015">
    <property type="protein sequence ID" value="VVE36853.1"/>
    <property type="molecule type" value="Genomic_DNA"/>
</dbReference>
<protein>
    <submittedName>
        <fullName evidence="1">Uncharacterized protein</fullName>
    </submittedName>
</protein>
<dbReference type="RefSeq" id="WP_150586388.1">
    <property type="nucleotide sequence ID" value="NZ_CABPSE010000015.1"/>
</dbReference>
<evidence type="ECO:0000313" key="1">
    <source>
        <dbReference type="EMBL" id="VVE36853.1"/>
    </source>
</evidence>
<proteinExistence type="predicted"/>
<evidence type="ECO:0000313" key="2">
    <source>
        <dbReference type="Proteomes" id="UP000383971"/>
    </source>
</evidence>
<dbReference type="Proteomes" id="UP000383971">
    <property type="component" value="Unassembled WGS sequence"/>
</dbReference>
<sequence>MDKADGAGDIRAAYLGERFPRIERWTRASLFAVRSALCGDRLETPYGVVEEPGDFVTMLDRLIVLLHAFAGVAVSCLSATRQTEIESA</sequence>
<gene>
    <name evidence="1" type="ORF">PCO31111_03952</name>
</gene>